<keyword evidence="1" id="KW-0472">Membrane</keyword>
<evidence type="ECO:0000256" key="1">
    <source>
        <dbReference type="SAM" id="Phobius"/>
    </source>
</evidence>
<dbReference type="AlphaFoldDB" id="K6V7J1"/>
<keyword evidence="1" id="KW-0812">Transmembrane</keyword>
<keyword evidence="1" id="KW-1133">Transmembrane helix</keyword>
<protein>
    <submittedName>
        <fullName evidence="2">Uncharacterized protein</fullName>
    </submittedName>
</protein>
<gene>
    <name evidence="2" type="ORF">AUCHE_08_04380</name>
</gene>
<evidence type="ECO:0000313" key="3">
    <source>
        <dbReference type="Proteomes" id="UP000008495"/>
    </source>
</evidence>
<evidence type="ECO:0000313" key="2">
    <source>
        <dbReference type="EMBL" id="GAB78193.1"/>
    </source>
</evidence>
<accession>K6V7J1</accession>
<name>K6V7J1_9MICO</name>
<reference evidence="2 3" key="1">
    <citation type="submission" date="2012-08" db="EMBL/GenBank/DDBJ databases">
        <title>Whole genome shotgun sequence of Austwickia chelonae NBRC 105200.</title>
        <authorList>
            <person name="Yoshida I."/>
            <person name="Hosoyama A."/>
            <person name="Tsuchikane K."/>
            <person name="Katsumata H."/>
            <person name="Ando Y."/>
            <person name="Ohji S."/>
            <person name="Hamada M."/>
            <person name="Tamura T."/>
            <person name="Yamazoe A."/>
            <person name="Yamazaki S."/>
            <person name="Fujita N."/>
        </authorList>
    </citation>
    <scope>NUCLEOTIDE SEQUENCE [LARGE SCALE GENOMIC DNA]</scope>
    <source>
        <strain evidence="2 3">NBRC 105200</strain>
    </source>
</reference>
<proteinExistence type="predicted"/>
<dbReference type="EMBL" id="BAGZ01000008">
    <property type="protein sequence ID" value="GAB78193.1"/>
    <property type="molecule type" value="Genomic_DNA"/>
</dbReference>
<keyword evidence="3" id="KW-1185">Reference proteome</keyword>
<feature type="transmembrane region" description="Helical" evidence="1">
    <location>
        <begin position="12"/>
        <end position="30"/>
    </location>
</feature>
<feature type="transmembrane region" description="Helical" evidence="1">
    <location>
        <begin position="51"/>
        <end position="70"/>
    </location>
</feature>
<organism evidence="2 3">
    <name type="scientific">Austwickia chelonae NBRC 105200</name>
    <dbReference type="NCBI Taxonomy" id="1184607"/>
    <lineage>
        <taxon>Bacteria</taxon>
        <taxon>Bacillati</taxon>
        <taxon>Actinomycetota</taxon>
        <taxon>Actinomycetes</taxon>
        <taxon>Micrococcales</taxon>
        <taxon>Dermatophilaceae</taxon>
        <taxon>Austwickia</taxon>
    </lineage>
</organism>
<dbReference type="Proteomes" id="UP000008495">
    <property type="component" value="Unassembled WGS sequence"/>
</dbReference>
<comment type="caution">
    <text evidence="2">The sequence shown here is derived from an EMBL/GenBank/DDBJ whole genome shotgun (WGS) entry which is preliminary data.</text>
</comment>
<sequence length="79" mass="8096">MQLVGRDADPSWVVSGEIIVNAVVVILLQIPLSNGAKTVQEGVASYSRETWLLAAGMSTIGAGFLFSGVMGSCCHSAAG</sequence>
<dbReference type="STRING" id="100225.SAMN05421595_0711"/>